<dbReference type="AlphaFoldDB" id="A0A8S2KLC3"/>
<reference evidence="2" key="1">
    <citation type="submission" date="2021-02" db="EMBL/GenBank/DDBJ databases">
        <authorList>
            <person name="Nowell W R."/>
        </authorList>
    </citation>
    <scope>NUCLEOTIDE SEQUENCE</scope>
</reference>
<evidence type="ECO:0000313" key="3">
    <source>
        <dbReference type="Proteomes" id="UP000682733"/>
    </source>
</evidence>
<proteinExistence type="predicted"/>
<dbReference type="EMBL" id="CAJNOK010009570">
    <property type="protein sequence ID" value="CAF1093153.1"/>
    <property type="molecule type" value="Genomic_DNA"/>
</dbReference>
<comment type="caution">
    <text evidence="2">The sequence shown here is derived from an EMBL/GenBank/DDBJ whole genome shotgun (WGS) entry which is preliminary data.</text>
</comment>
<organism evidence="2 3">
    <name type="scientific">Didymodactylos carnosus</name>
    <dbReference type="NCBI Taxonomy" id="1234261"/>
    <lineage>
        <taxon>Eukaryota</taxon>
        <taxon>Metazoa</taxon>
        <taxon>Spiralia</taxon>
        <taxon>Gnathifera</taxon>
        <taxon>Rotifera</taxon>
        <taxon>Eurotatoria</taxon>
        <taxon>Bdelloidea</taxon>
        <taxon>Philodinida</taxon>
        <taxon>Philodinidae</taxon>
        <taxon>Didymodactylos</taxon>
    </lineage>
</organism>
<accession>A0A8S2KLC3</accession>
<name>A0A8S2KLC3_9BILA</name>
<evidence type="ECO:0000313" key="1">
    <source>
        <dbReference type="EMBL" id="CAF1093153.1"/>
    </source>
</evidence>
<dbReference type="EMBL" id="CAJOBA010009588">
    <property type="protein sequence ID" value="CAF3854703.1"/>
    <property type="molecule type" value="Genomic_DNA"/>
</dbReference>
<dbReference type="Proteomes" id="UP000682733">
    <property type="component" value="Unassembled WGS sequence"/>
</dbReference>
<evidence type="ECO:0000313" key="2">
    <source>
        <dbReference type="EMBL" id="CAF3854703.1"/>
    </source>
</evidence>
<sequence length="104" mass="12347">MCTTRQRDWKHVAKVNDDNYFNICRTSEKTVETYNKTKKEEGEIVKKENDYESSMGLTSEPLSECDHSYITVTHQYINGTTWFLKMMYHMKPNLLQWVARGQTN</sequence>
<dbReference type="Proteomes" id="UP000677228">
    <property type="component" value="Unassembled WGS sequence"/>
</dbReference>
<protein>
    <submittedName>
        <fullName evidence="2">Uncharacterized protein</fullName>
    </submittedName>
</protein>
<gene>
    <name evidence="1" type="ORF">OVA965_LOCUS18917</name>
    <name evidence="2" type="ORF">TMI583_LOCUS18930</name>
</gene>